<proteinExistence type="predicted"/>
<protein>
    <submittedName>
        <fullName evidence="1">Ornithine cyclodeaminase</fullName>
        <ecNumber evidence="1">4.3.1.12</ecNumber>
    </submittedName>
</protein>
<gene>
    <name evidence="1" type="ORF">MES5069_360122</name>
</gene>
<comment type="caution">
    <text evidence="1">The sequence shown here is derived from an EMBL/GenBank/DDBJ whole genome shotgun (WGS) entry which is preliminary data.</text>
</comment>
<keyword evidence="1" id="KW-0456">Lyase</keyword>
<organism evidence="1 2">
    <name type="scientific">Mesorhizobium escarrei</name>
    <dbReference type="NCBI Taxonomy" id="666018"/>
    <lineage>
        <taxon>Bacteria</taxon>
        <taxon>Pseudomonadati</taxon>
        <taxon>Pseudomonadota</taxon>
        <taxon>Alphaproteobacteria</taxon>
        <taxon>Hyphomicrobiales</taxon>
        <taxon>Phyllobacteriaceae</taxon>
        <taxon>Mesorhizobium</taxon>
    </lineage>
</organism>
<evidence type="ECO:0000313" key="2">
    <source>
        <dbReference type="Proteomes" id="UP001153050"/>
    </source>
</evidence>
<accession>A0ABN8K1D0</accession>
<sequence length="94" mass="10143">MPHPTAGRGGPRLLPKKLPVGVSARRSSLAIPKASLKIEEHCVRPSKSADGAVAIIDRWGVHPDEPRDLFGMLLRAANSAEIHLAESRARTHLV</sequence>
<evidence type="ECO:0000313" key="1">
    <source>
        <dbReference type="EMBL" id="CAH2403031.1"/>
    </source>
</evidence>
<name>A0ABN8K1D0_9HYPH</name>
<keyword evidence="2" id="KW-1185">Reference proteome</keyword>
<reference evidence="1 2" key="1">
    <citation type="submission" date="2022-03" db="EMBL/GenBank/DDBJ databases">
        <authorList>
            <person name="Brunel B."/>
        </authorList>
    </citation>
    <scope>NUCLEOTIDE SEQUENCE [LARGE SCALE GENOMIC DNA]</scope>
    <source>
        <strain evidence="1">STM5069sample</strain>
    </source>
</reference>
<dbReference type="EMBL" id="CAKXZT010000131">
    <property type="protein sequence ID" value="CAH2403031.1"/>
    <property type="molecule type" value="Genomic_DNA"/>
</dbReference>
<dbReference type="Proteomes" id="UP001153050">
    <property type="component" value="Unassembled WGS sequence"/>
</dbReference>
<dbReference type="GO" id="GO:0008473">
    <property type="term" value="F:ornithine cyclodeaminase activity"/>
    <property type="evidence" value="ECO:0007669"/>
    <property type="project" value="UniProtKB-EC"/>
</dbReference>
<dbReference type="EC" id="4.3.1.12" evidence="1"/>